<gene>
    <name evidence="2" type="ordered locus">Sinac_5784</name>
</gene>
<dbReference type="eggNOG" id="ENOG5033NZP">
    <property type="taxonomic scope" value="Bacteria"/>
</dbReference>
<dbReference type="EMBL" id="CP003364">
    <property type="protein sequence ID" value="AGA29912.1"/>
    <property type="molecule type" value="Genomic_DNA"/>
</dbReference>
<keyword evidence="3" id="KW-1185">Reference proteome</keyword>
<feature type="chain" id="PRO_5003940894" description="TIGR03067 domain-containing protein" evidence="1">
    <location>
        <begin position="24"/>
        <end position="141"/>
    </location>
</feature>
<feature type="signal peptide" evidence="1">
    <location>
        <begin position="1"/>
        <end position="23"/>
    </location>
</feature>
<reference evidence="2 3" key="1">
    <citation type="submission" date="2012-02" db="EMBL/GenBank/DDBJ databases">
        <title>Complete sequence of chromosome of Singulisphaera acidiphila DSM 18658.</title>
        <authorList>
            <consortium name="US DOE Joint Genome Institute (JGI-PGF)"/>
            <person name="Lucas S."/>
            <person name="Copeland A."/>
            <person name="Lapidus A."/>
            <person name="Glavina del Rio T."/>
            <person name="Dalin E."/>
            <person name="Tice H."/>
            <person name="Bruce D."/>
            <person name="Goodwin L."/>
            <person name="Pitluck S."/>
            <person name="Peters L."/>
            <person name="Ovchinnikova G."/>
            <person name="Chertkov O."/>
            <person name="Kyrpides N."/>
            <person name="Mavromatis K."/>
            <person name="Ivanova N."/>
            <person name="Brettin T."/>
            <person name="Detter J.C."/>
            <person name="Han C."/>
            <person name="Larimer F."/>
            <person name="Land M."/>
            <person name="Hauser L."/>
            <person name="Markowitz V."/>
            <person name="Cheng J.-F."/>
            <person name="Hugenholtz P."/>
            <person name="Woyke T."/>
            <person name="Wu D."/>
            <person name="Tindall B."/>
            <person name="Pomrenke H."/>
            <person name="Brambilla E."/>
            <person name="Klenk H.-P."/>
            <person name="Eisen J.A."/>
        </authorList>
    </citation>
    <scope>NUCLEOTIDE SEQUENCE [LARGE SCALE GENOMIC DNA]</scope>
    <source>
        <strain evidence="3">ATCC BAA-1392 / DSM 18658 / VKM B-2454 / MOB10</strain>
    </source>
</reference>
<dbReference type="AlphaFoldDB" id="L0DL02"/>
<dbReference type="NCBIfam" id="TIGR03067">
    <property type="entry name" value="Planc_TIGR03067"/>
    <property type="match status" value="1"/>
</dbReference>
<dbReference type="OrthoDB" id="292826at2"/>
<keyword evidence="1" id="KW-0732">Signal</keyword>
<sequence length="141" mass="15095">MRTIAALAALVMLLTGKLAVVHAEDEGDRDKIQGSWTVSTGEKAGQKAPAEGLKDVRMTFTGGKFIWKTGEKETKGTFSLDATKTPREISMSAEDKTLAGVYRLEGDGLKICVGIGDDRPTDFATKAGAKALLLVLKREKP</sequence>
<dbReference type="STRING" id="886293.Sinac_5784"/>
<organism evidence="2 3">
    <name type="scientific">Singulisphaera acidiphila (strain ATCC BAA-1392 / DSM 18658 / VKM B-2454 / MOB10)</name>
    <dbReference type="NCBI Taxonomy" id="886293"/>
    <lineage>
        <taxon>Bacteria</taxon>
        <taxon>Pseudomonadati</taxon>
        <taxon>Planctomycetota</taxon>
        <taxon>Planctomycetia</taxon>
        <taxon>Isosphaerales</taxon>
        <taxon>Isosphaeraceae</taxon>
        <taxon>Singulisphaera</taxon>
    </lineage>
</organism>
<dbReference type="RefSeq" id="WP_015249009.1">
    <property type="nucleotide sequence ID" value="NC_019892.1"/>
</dbReference>
<dbReference type="HOGENOM" id="CLU_1823565_0_0_0"/>
<evidence type="ECO:0000313" key="2">
    <source>
        <dbReference type="EMBL" id="AGA29912.1"/>
    </source>
</evidence>
<dbReference type="InterPro" id="IPR017504">
    <property type="entry name" value="CHP03067_Planctomycetes"/>
</dbReference>
<dbReference type="Proteomes" id="UP000010798">
    <property type="component" value="Chromosome"/>
</dbReference>
<dbReference type="KEGG" id="saci:Sinac_5784"/>
<evidence type="ECO:0000313" key="3">
    <source>
        <dbReference type="Proteomes" id="UP000010798"/>
    </source>
</evidence>
<evidence type="ECO:0008006" key="4">
    <source>
        <dbReference type="Google" id="ProtNLM"/>
    </source>
</evidence>
<evidence type="ECO:0000256" key="1">
    <source>
        <dbReference type="SAM" id="SignalP"/>
    </source>
</evidence>
<proteinExistence type="predicted"/>
<accession>L0DL02</accession>
<protein>
    <recommendedName>
        <fullName evidence="4">TIGR03067 domain-containing protein</fullName>
    </recommendedName>
</protein>
<name>L0DL02_SINAD</name>